<organism evidence="1 2">
    <name type="scientific">Dyella japonica A8</name>
    <dbReference type="NCBI Taxonomy" id="1217721"/>
    <lineage>
        <taxon>Bacteria</taxon>
        <taxon>Pseudomonadati</taxon>
        <taxon>Pseudomonadota</taxon>
        <taxon>Gammaproteobacteria</taxon>
        <taxon>Lysobacterales</taxon>
        <taxon>Rhodanobacteraceae</taxon>
        <taxon>Dyella</taxon>
    </lineage>
</organism>
<dbReference type="SUPFAM" id="SSF56784">
    <property type="entry name" value="HAD-like"/>
    <property type="match status" value="1"/>
</dbReference>
<dbReference type="Gene3D" id="3.40.50.1000">
    <property type="entry name" value="HAD superfamily/HAD-like"/>
    <property type="match status" value="1"/>
</dbReference>
<dbReference type="PATRIC" id="fig|1217721.7.peg.4121"/>
<protein>
    <submittedName>
        <fullName evidence="1">HAD family hydrolase</fullName>
    </submittedName>
</protein>
<dbReference type="PANTHER" id="PTHR43434">
    <property type="entry name" value="PHOSPHOGLYCOLATE PHOSPHATASE"/>
    <property type="match status" value="1"/>
</dbReference>
<dbReference type="Pfam" id="PF13419">
    <property type="entry name" value="HAD_2"/>
    <property type="match status" value="1"/>
</dbReference>
<dbReference type="GO" id="GO:0016791">
    <property type="term" value="F:phosphatase activity"/>
    <property type="evidence" value="ECO:0007669"/>
    <property type="project" value="UniProtKB-ARBA"/>
</dbReference>
<dbReference type="InterPro" id="IPR023214">
    <property type="entry name" value="HAD_sf"/>
</dbReference>
<dbReference type="RefSeq" id="WP_019467056.1">
    <property type="nucleotide sequence ID" value="NZ_ALOY01000181.1"/>
</dbReference>
<gene>
    <name evidence="1" type="ORF">HY57_20120</name>
</gene>
<dbReference type="STRING" id="1217721.HY57_20120"/>
<dbReference type="InterPro" id="IPR036412">
    <property type="entry name" value="HAD-like_sf"/>
</dbReference>
<dbReference type="SFLD" id="SFLDG01129">
    <property type="entry name" value="C1.5:_HAD__Beta-PGM__Phosphata"/>
    <property type="match status" value="1"/>
</dbReference>
<dbReference type="HOGENOM" id="CLU_045011_19_4_6"/>
<accession>A0A075K5K0</accession>
<name>A0A075K5K0_9GAMM</name>
<dbReference type="InterPro" id="IPR041492">
    <property type="entry name" value="HAD_2"/>
</dbReference>
<dbReference type="Proteomes" id="UP000027987">
    <property type="component" value="Chromosome"/>
</dbReference>
<proteinExistence type="predicted"/>
<evidence type="ECO:0000313" key="2">
    <source>
        <dbReference type="Proteomes" id="UP000027987"/>
    </source>
</evidence>
<dbReference type="EMBL" id="CP008884">
    <property type="protein sequence ID" value="AIF49400.1"/>
    <property type="molecule type" value="Genomic_DNA"/>
</dbReference>
<dbReference type="PANTHER" id="PTHR43434:SF20">
    <property type="entry name" value="5'-NUCLEOTIDASE"/>
    <property type="match status" value="1"/>
</dbReference>
<evidence type="ECO:0000313" key="1">
    <source>
        <dbReference type="EMBL" id="AIF49400.1"/>
    </source>
</evidence>
<keyword evidence="1" id="KW-0378">Hydrolase</keyword>
<dbReference type="InterPro" id="IPR050155">
    <property type="entry name" value="HAD-like_hydrolase_sf"/>
</dbReference>
<dbReference type="SFLD" id="SFLDS00003">
    <property type="entry name" value="Haloacid_Dehalogenase"/>
    <property type="match status" value="1"/>
</dbReference>
<dbReference type="GO" id="GO:0005829">
    <property type="term" value="C:cytosol"/>
    <property type="evidence" value="ECO:0007669"/>
    <property type="project" value="TreeGrafter"/>
</dbReference>
<dbReference type="GO" id="GO:0004713">
    <property type="term" value="F:protein tyrosine kinase activity"/>
    <property type="evidence" value="ECO:0007669"/>
    <property type="project" value="TreeGrafter"/>
</dbReference>
<dbReference type="KEGG" id="dja:HY57_20120"/>
<dbReference type="FunFam" id="3.40.50.1000:FF:000022">
    <property type="entry name" value="Phosphoglycolate phosphatase"/>
    <property type="match status" value="1"/>
</dbReference>
<dbReference type="Gene3D" id="1.10.150.240">
    <property type="entry name" value="Putative phosphatase, domain 2"/>
    <property type="match status" value="1"/>
</dbReference>
<sequence>MLCLFDLDGTLIDSEIGILGCVRHALTQLGVEHPAELRHWIGPPLRHSFAPLLDHDHDRIELAVEHYHERFHAIGWQEHSVYPGIEAMIGRLQAAGHTLAVVTSKPERHARPIIEHLPFGPAFSRLYGPHPSSAHSEKATMIAAALEDFGAEPQQAVMIGDRHFDIDGAVANRVRGIGVLWGFGSRAELEKAGAHALARDPGHLAELLAA</sequence>
<keyword evidence="2" id="KW-1185">Reference proteome</keyword>
<dbReference type="OrthoDB" id="9792518at2"/>
<dbReference type="AlphaFoldDB" id="A0A075K5K0"/>
<dbReference type="InterPro" id="IPR023198">
    <property type="entry name" value="PGP-like_dom2"/>
</dbReference>
<reference evidence="1 2" key="1">
    <citation type="submission" date="2014-07" db="EMBL/GenBank/DDBJ databases">
        <title>Complete Genome Sequence of Dyella japonica Strain A8 Isolated from Malaysian Tropical Soil.</title>
        <authorList>
            <person name="Hui R.K.H."/>
            <person name="Chen J.-W."/>
            <person name="Chan K.-G."/>
            <person name="Leung F.C.C."/>
        </authorList>
    </citation>
    <scope>NUCLEOTIDE SEQUENCE [LARGE SCALE GENOMIC DNA]</scope>
    <source>
        <strain evidence="1 2">A8</strain>
    </source>
</reference>